<name>A0A1H3MYZ7_9ACTN</name>
<protein>
    <submittedName>
        <fullName evidence="3">Uncharacterized protein</fullName>
    </submittedName>
</protein>
<keyword evidence="4" id="KW-1185">Reference proteome</keyword>
<dbReference type="Proteomes" id="UP000242415">
    <property type="component" value="Unassembled WGS sequence"/>
</dbReference>
<organism evidence="3 4">
    <name type="scientific">Micromonospora pattaloongensis</name>
    <dbReference type="NCBI Taxonomy" id="405436"/>
    <lineage>
        <taxon>Bacteria</taxon>
        <taxon>Bacillati</taxon>
        <taxon>Actinomycetota</taxon>
        <taxon>Actinomycetes</taxon>
        <taxon>Micromonosporales</taxon>
        <taxon>Micromonosporaceae</taxon>
        <taxon>Micromonospora</taxon>
    </lineage>
</organism>
<evidence type="ECO:0000313" key="4">
    <source>
        <dbReference type="Proteomes" id="UP000242415"/>
    </source>
</evidence>
<keyword evidence="2" id="KW-1133">Transmembrane helix</keyword>
<dbReference type="AlphaFoldDB" id="A0A1H3MYZ7"/>
<feature type="transmembrane region" description="Helical" evidence="2">
    <location>
        <begin position="38"/>
        <end position="56"/>
    </location>
</feature>
<feature type="compositionally biased region" description="Pro residues" evidence="1">
    <location>
        <begin position="76"/>
        <end position="86"/>
    </location>
</feature>
<sequence length="86" mass="9369">MSLIRPAALGLATLMAGPALWRAFVTQTLDVQSALTRFLIAVPIAAIMLAALRIITESYRRRPRLFAELQAQTQPTPTPTDPTPTP</sequence>
<evidence type="ECO:0000256" key="1">
    <source>
        <dbReference type="SAM" id="MobiDB-lite"/>
    </source>
</evidence>
<evidence type="ECO:0000313" key="3">
    <source>
        <dbReference type="EMBL" id="SDY81758.1"/>
    </source>
</evidence>
<keyword evidence="2" id="KW-0812">Transmembrane</keyword>
<dbReference type="EMBL" id="FNPH01000003">
    <property type="protein sequence ID" value="SDY81758.1"/>
    <property type="molecule type" value="Genomic_DNA"/>
</dbReference>
<dbReference type="RefSeq" id="WP_175543596.1">
    <property type="nucleotide sequence ID" value="NZ_FNPH01000003.1"/>
</dbReference>
<proteinExistence type="predicted"/>
<keyword evidence="2" id="KW-0472">Membrane</keyword>
<accession>A0A1H3MYZ7</accession>
<reference evidence="4" key="1">
    <citation type="submission" date="2016-10" db="EMBL/GenBank/DDBJ databases">
        <authorList>
            <person name="Varghese N."/>
            <person name="Submissions S."/>
        </authorList>
    </citation>
    <scope>NUCLEOTIDE SEQUENCE [LARGE SCALE GENOMIC DNA]</scope>
    <source>
        <strain evidence="4">DSM 45245</strain>
    </source>
</reference>
<gene>
    <name evidence="3" type="ORF">SAMN05444365_103578</name>
</gene>
<dbReference type="STRING" id="405436.SAMN05444365_103578"/>
<feature type="region of interest" description="Disordered" evidence="1">
    <location>
        <begin position="66"/>
        <end position="86"/>
    </location>
</feature>
<evidence type="ECO:0000256" key="2">
    <source>
        <dbReference type="SAM" id="Phobius"/>
    </source>
</evidence>